<keyword evidence="1" id="KW-0413">Isomerase</keyword>
<organism evidence="4 5">
    <name type="scientific">Albidiferax ferrireducens (strain ATCC BAA-621 / DSM 15236 / T118)</name>
    <name type="common">Rhodoferax ferrireducens</name>
    <dbReference type="NCBI Taxonomy" id="338969"/>
    <lineage>
        <taxon>Bacteria</taxon>
        <taxon>Pseudomonadati</taxon>
        <taxon>Pseudomonadota</taxon>
        <taxon>Betaproteobacteria</taxon>
        <taxon>Burkholderiales</taxon>
        <taxon>Comamonadaceae</taxon>
        <taxon>Rhodoferax</taxon>
    </lineage>
</organism>
<keyword evidence="5" id="KW-1185">Reference proteome</keyword>
<dbReference type="GO" id="GO:0004602">
    <property type="term" value="F:glutathione peroxidase activity"/>
    <property type="evidence" value="ECO:0007669"/>
    <property type="project" value="TreeGrafter"/>
</dbReference>
<dbReference type="EC" id="5.99.1.4" evidence="1"/>
<dbReference type="KEGG" id="rfr:Rfer_3816"/>
<dbReference type="InterPro" id="IPR014440">
    <property type="entry name" value="HCCAis_GSTk"/>
</dbReference>
<dbReference type="CDD" id="cd03022">
    <property type="entry name" value="DsbA_HCCA_Iso"/>
    <property type="match status" value="1"/>
</dbReference>
<dbReference type="GO" id="GO:1901170">
    <property type="term" value="P:naphthalene catabolic process"/>
    <property type="evidence" value="ECO:0007669"/>
    <property type="project" value="InterPro"/>
</dbReference>
<dbReference type="AlphaFoldDB" id="Q21RT7"/>
<accession>Q21RT7</accession>
<dbReference type="InterPro" id="IPR001853">
    <property type="entry name" value="DSBA-like_thioredoxin_dom"/>
</dbReference>
<dbReference type="OrthoDB" id="8560325at2"/>
<dbReference type="GO" id="GO:0006749">
    <property type="term" value="P:glutathione metabolic process"/>
    <property type="evidence" value="ECO:0007669"/>
    <property type="project" value="TreeGrafter"/>
</dbReference>
<dbReference type="EMBL" id="CP000267">
    <property type="protein sequence ID" value="ABD71516.1"/>
    <property type="molecule type" value="Genomic_DNA"/>
</dbReference>
<dbReference type="PIRSF" id="PIRSF006386">
    <property type="entry name" value="HCCAis_GSTk"/>
    <property type="match status" value="1"/>
</dbReference>
<sequence length="210" mass="23307">MKHITFYLDFISPYAYLAFEKLPEALMGHSYSVSYKPILLAALLKHHGQLGPAEIAPKRDWTYRQVLWLARRQGVELQLPASHPFNPLALLRLAVACEAQGLPNRYVCETLFKHVWQGGFDATDAQRLQAVSQHLAPQRAPDSDAVKAQLKAHTDEAIARGVFGVPTFEVDGKLFWGLDALPMLQDYLAGDAWFATAWSAAAAVAPGVRR</sequence>
<evidence type="ECO:0000313" key="5">
    <source>
        <dbReference type="Proteomes" id="UP000008332"/>
    </source>
</evidence>
<name>Q21RT7_ALBFT</name>
<dbReference type="RefSeq" id="WP_011466079.1">
    <property type="nucleotide sequence ID" value="NC_007908.1"/>
</dbReference>
<dbReference type="Proteomes" id="UP000008332">
    <property type="component" value="Chromosome"/>
</dbReference>
<dbReference type="GO" id="GO:0004364">
    <property type="term" value="F:glutathione transferase activity"/>
    <property type="evidence" value="ECO:0007669"/>
    <property type="project" value="TreeGrafter"/>
</dbReference>
<dbReference type="InterPro" id="IPR051924">
    <property type="entry name" value="GST_Kappa/NadH"/>
</dbReference>
<evidence type="ECO:0000256" key="1">
    <source>
        <dbReference type="PIRNR" id="PIRNR006386"/>
    </source>
</evidence>
<dbReference type="GO" id="GO:0018845">
    <property type="term" value="F:2-hydroxychromene-2-carboxylate isomerase activity"/>
    <property type="evidence" value="ECO:0007669"/>
    <property type="project" value="UniProtKB-UniRule"/>
</dbReference>
<evidence type="ECO:0000259" key="3">
    <source>
        <dbReference type="Pfam" id="PF01323"/>
    </source>
</evidence>
<dbReference type="eggNOG" id="COG3917">
    <property type="taxonomic scope" value="Bacteria"/>
</dbReference>
<dbReference type="InterPro" id="IPR036249">
    <property type="entry name" value="Thioredoxin-like_sf"/>
</dbReference>
<dbReference type="InterPro" id="IPR044087">
    <property type="entry name" value="NahD-like"/>
</dbReference>
<comment type="similarity">
    <text evidence="1">Belongs to the GST superfamily. NadH family.</text>
</comment>
<dbReference type="Gene3D" id="3.40.30.10">
    <property type="entry name" value="Glutaredoxin"/>
    <property type="match status" value="1"/>
</dbReference>
<dbReference type="PANTHER" id="PTHR42943">
    <property type="entry name" value="GLUTATHIONE S-TRANSFERASE KAPPA"/>
    <property type="match status" value="1"/>
</dbReference>
<feature type="domain" description="DSBA-like thioredoxin" evidence="3">
    <location>
        <begin position="4"/>
        <end position="189"/>
    </location>
</feature>
<dbReference type="STRING" id="338969.Rfer_3816"/>
<dbReference type="Pfam" id="PF01323">
    <property type="entry name" value="DSBA"/>
    <property type="match status" value="1"/>
</dbReference>
<dbReference type="HOGENOM" id="CLU_069253_1_3_4"/>
<evidence type="ECO:0000313" key="4">
    <source>
        <dbReference type="EMBL" id="ABD71516.1"/>
    </source>
</evidence>
<comment type="catalytic activity">
    <reaction evidence="1">
        <text>2-hydroxychromene-2-carboxylate = (3E)-4-(2-hydroxyphenyl)-2-oxobut-3-enoate</text>
        <dbReference type="Rhea" id="RHEA:27401"/>
        <dbReference type="ChEBI" id="CHEBI:59350"/>
        <dbReference type="ChEBI" id="CHEBI:59353"/>
        <dbReference type="EC" id="5.99.1.4"/>
    </reaction>
</comment>
<dbReference type="PANTHER" id="PTHR42943:SF2">
    <property type="entry name" value="GLUTATHIONE S-TRANSFERASE KAPPA 1"/>
    <property type="match status" value="1"/>
</dbReference>
<gene>
    <name evidence="4" type="ordered locus">Rfer_3816</name>
</gene>
<reference evidence="5" key="1">
    <citation type="submission" date="2006-02" db="EMBL/GenBank/DDBJ databases">
        <title>Complete sequence of chromosome of Rhodoferax ferrireducens DSM 15236.</title>
        <authorList>
            <person name="Copeland A."/>
            <person name="Lucas S."/>
            <person name="Lapidus A."/>
            <person name="Barry K."/>
            <person name="Detter J.C."/>
            <person name="Glavina del Rio T."/>
            <person name="Hammon N."/>
            <person name="Israni S."/>
            <person name="Pitluck S."/>
            <person name="Brettin T."/>
            <person name="Bruce D."/>
            <person name="Han C."/>
            <person name="Tapia R."/>
            <person name="Gilna P."/>
            <person name="Kiss H."/>
            <person name="Schmutz J."/>
            <person name="Larimer F."/>
            <person name="Land M."/>
            <person name="Kyrpides N."/>
            <person name="Ivanova N."/>
            <person name="Richardson P."/>
        </authorList>
    </citation>
    <scope>NUCLEOTIDE SEQUENCE [LARGE SCALE GENOMIC DNA]</scope>
    <source>
        <strain evidence="5">ATCC BAA-621 / DSM 15236 / T118</strain>
    </source>
</reference>
<proteinExistence type="inferred from homology"/>
<evidence type="ECO:0000256" key="2">
    <source>
        <dbReference type="PIRSR" id="PIRSR006386-1"/>
    </source>
</evidence>
<protein>
    <recommendedName>
        <fullName evidence="1">2-hydroxychromene-2-carboxylate isomerase</fullName>
        <ecNumber evidence="1">5.99.1.4</ecNumber>
    </recommendedName>
</protein>
<feature type="active site" description="Nucleophile" evidence="2">
    <location>
        <position position="12"/>
    </location>
</feature>
<dbReference type="SUPFAM" id="SSF52833">
    <property type="entry name" value="Thioredoxin-like"/>
    <property type="match status" value="1"/>
</dbReference>